<protein>
    <submittedName>
        <fullName evidence="1">Uncharacterized protein</fullName>
    </submittedName>
</protein>
<dbReference type="Proteomes" id="UP000594014">
    <property type="component" value="Chromosome"/>
</dbReference>
<organism evidence="1 2">
    <name type="scientific">Anoxybacterium hadale</name>
    <dbReference type="NCBI Taxonomy" id="3408580"/>
    <lineage>
        <taxon>Bacteria</taxon>
        <taxon>Bacillati</taxon>
        <taxon>Bacillota</taxon>
        <taxon>Clostridia</taxon>
        <taxon>Peptostreptococcales</taxon>
        <taxon>Anaerovoracaceae</taxon>
        <taxon>Anoxybacterium</taxon>
    </lineage>
</organism>
<name>A0ACD1AH33_9FIRM</name>
<proteinExistence type="predicted"/>
<evidence type="ECO:0000313" key="2">
    <source>
        <dbReference type="Proteomes" id="UP000594014"/>
    </source>
</evidence>
<keyword evidence="2" id="KW-1185">Reference proteome</keyword>
<accession>A0ACD1AH33</accession>
<sequence length="784" mass="85706">MRKQKYKVILSLIVILLLICSTLTAFAAPEGDEYPLPRNAVLYSELKDRLELLTAKNPALMNYEVIGRSLEGRELYLVTISDEEGMKNLDKYKDFMQGAVNSPEKARQALKNSDMRIPVFFNASIHGNETTGTDGVLKLIEKLLTDNSAETKQILKNCVVLINVCQNPDGRASGHRENGSGTDLNRDYITQSQPEVKAVVDNIATQWFPTAMLDLHGFMGSDNVLLEPCTIPHNPNYEYDLALKYALPHAEAIASAITALTKRDVDIPLKVWEDGWDDYPPIFTPQYFMYLGAIGHTLEVKFPNQQGINTAYTACYASLKYLSDNKNSLLDNQFQIYERGVKGLSVETDITFPEAYVIPMDAAMQQDSLEAANMITHLLNNKVVVKKADQPFTADGREYPAGTYVVPMKQGLRGLANTMLWKGEDVSVLVDAMYDISAYSFPQLCGFDAIVVNKPFAANLTAVKEAAAPAGSMAEGSAANYAIAVENNDAYRAVNTLVKDGIPVYRMSAASGSYPTGTFVIPAKKEAAVMLRQLAGQYAINVQGVDKIEGKLLPVKLSKTAVLGNDGGVATMMKELGFNVTAVPYYKINNGYDLEANGFTNLVISGTQSYWDDSYEATGVTWSLDEVGQKEIINFAKAHDFIGVGYAGAKVNEAAGKLQAKYKFTGSEHDGQTAENGICIINGNPDDPITYGYGNGKTVFAYGPIWFDSVSDKAAVAASFSKENLYLAGFWKDPAAASGAPVILRDTNADYDAVLFGIEPTFRSYTPSSFGLMANAMYYLGYDE</sequence>
<dbReference type="EMBL" id="CP042469">
    <property type="protein sequence ID" value="QOX65646.1"/>
    <property type="molecule type" value="Genomic_DNA"/>
</dbReference>
<evidence type="ECO:0000313" key="1">
    <source>
        <dbReference type="EMBL" id="QOX65646.1"/>
    </source>
</evidence>
<gene>
    <name evidence="1" type="ORF">FRZ06_20975</name>
</gene>
<reference evidence="1" key="1">
    <citation type="submission" date="2019-08" db="EMBL/GenBank/DDBJ databases">
        <title>Genome sequence of Clostridiales bacterium MT110.</title>
        <authorList>
            <person name="Cao J."/>
        </authorList>
    </citation>
    <scope>NUCLEOTIDE SEQUENCE</scope>
    <source>
        <strain evidence="1">MT110</strain>
    </source>
</reference>